<dbReference type="OrthoDB" id="10262962at2759"/>
<dbReference type="PANTHER" id="PTHR11567">
    <property type="entry name" value="ACID PHOSPHATASE-RELATED"/>
    <property type="match status" value="1"/>
</dbReference>
<reference evidence="2" key="2">
    <citation type="journal article" date="2020" name="Nat. Commun.">
        <title>Large-scale genome sequencing of mycorrhizal fungi provides insights into the early evolution of symbiotic traits.</title>
        <authorList>
            <person name="Miyauchi S."/>
            <person name="Kiss E."/>
            <person name="Kuo A."/>
            <person name="Drula E."/>
            <person name="Kohler A."/>
            <person name="Sanchez-Garcia M."/>
            <person name="Morin E."/>
            <person name="Andreopoulos B."/>
            <person name="Barry K.W."/>
            <person name="Bonito G."/>
            <person name="Buee M."/>
            <person name="Carver A."/>
            <person name="Chen C."/>
            <person name="Cichocki N."/>
            <person name="Clum A."/>
            <person name="Culley D."/>
            <person name="Crous P.W."/>
            <person name="Fauchery L."/>
            <person name="Girlanda M."/>
            <person name="Hayes R.D."/>
            <person name="Keri Z."/>
            <person name="LaButti K."/>
            <person name="Lipzen A."/>
            <person name="Lombard V."/>
            <person name="Magnuson J."/>
            <person name="Maillard F."/>
            <person name="Murat C."/>
            <person name="Nolan M."/>
            <person name="Ohm R.A."/>
            <person name="Pangilinan J."/>
            <person name="Pereira M.F."/>
            <person name="Perotto S."/>
            <person name="Peter M."/>
            <person name="Pfister S."/>
            <person name="Riley R."/>
            <person name="Sitrit Y."/>
            <person name="Stielow J.B."/>
            <person name="Szollosi G."/>
            <person name="Zifcakova L."/>
            <person name="Stursova M."/>
            <person name="Spatafora J.W."/>
            <person name="Tedersoo L."/>
            <person name="Vaario L.M."/>
            <person name="Yamada A."/>
            <person name="Yan M."/>
            <person name="Wang P."/>
            <person name="Xu J."/>
            <person name="Bruns T."/>
            <person name="Baldrian P."/>
            <person name="Vilgalys R."/>
            <person name="Dunand C."/>
            <person name="Henrissat B."/>
            <person name="Grigoriev I.V."/>
            <person name="Hibbett D."/>
            <person name="Nagy L.G."/>
            <person name="Martin F.M."/>
        </authorList>
    </citation>
    <scope>NUCLEOTIDE SEQUENCE</scope>
    <source>
        <strain evidence="2">Prilba</strain>
    </source>
</reference>
<keyword evidence="3" id="KW-1185">Reference proteome</keyword>
<dbReference type="InterPro" id="IPR050645">
    <property type="entry name" value="Histidine_acid_phosphatase"/>
</dbReference>
<accession>A0A9P5MQJ4</accession>
<dbReference type="Pfam" id="PF00328">
    <property type="entry name" value="His_Phos_2"/>
    <property type="match status" value="1"/>
</dbReference>
<evidence type="ECO:0000313" key="3">
    <source>
        <dbReference type="Proteomes" id="UP000759537"/>
    </source>
</evidence>
<dbReference type="Gene3D" id="3.40.50.1240">
    <property type="entry name" value="Phosphoglycerate mutase-like"/>
    <property type="match status" value="1"/>
</dbReference>
<dbReference type="PANTHER" id="PTHR11567:SF195">
    <property type="entry name" value="ACID PHOSPHATASE, PUTATIVE (AFU_ORTHOLOGUE AFUA_3G14570)-RELATED"/>
    <property type="match status" value="1"/>
</dbReference>
<name>A0A9P5MQJ4_9AGAM</name>
<gene>
    <name evidence="2" type="ORF">DFH94DRAFT_301706</name>
</gene>
<protein>
    <submittedName>
        <fullName evidence="2">Phosphoglycerate mutase-like protein</fullName>
    </submittedName>
</protein>
<dbReference type="AlphaFoldDB" id="A0A9P5MQJ4"/>
<comment type="caution">
    <text evidence="2">The sequence shown here is derived from an EMBL/GenBank/DDBJ whole genome shotgun (WGS) entry which is preliminary data.</text>
</comment>
<evidence type="ECO:0000313" key="2">
    <source>
        <dbReference type="EMBL" id="KAF8467056.1"/>
    </source>
</evidence>
<reference evidence="2" key="1">
    <citation type="submission" date="2019-10" db="EMBL/GenBank/DDBJ databases">
        <authorList>
            <consortium name="DOE Joint Genome Institute"/>
            <person name="Kuo A."/>
            <person name="Miyauchi S."/>
            <person name="Kiss E."/>
            <person name="Drula E."/>
            <person name="Kohler A."/>
            <person name="Sanchez-Garcia M."/>
            <person name="Andreopoulos B."/>
            <person name="Barry K.W."/>
            <person name="Bonito G."/>
            <person name="Buee M."/>
            <person name="Carver A."/>
            <person name="Chen C."/>
            <person name="Cichocki N."/>
            <person name="Clum A."/>
            <person name="Culley D."/>
            <person name="Crous P.W."/>
            <person name="Fauchery L."/>
            <person name="Girlanda M."/>
            <person name="Hayes R."/>
            <person name="Keri Z."/>
            <person name="LaButti K."/>
            <person name="Lipzen A."/>
            <person name="Lombard V."/>
            <person name="Magnuson J."/>
            <person name="Maillard F."/>
            <person name="Morin E."/>
            <person name="Murat C."/>
            <person name="Nolan M."/>
            <person name="Ohm R."/>
            <person name="Pangilinan J."/>
            <person name="Pereira M."/>
            <person name="Perotto S."/>
            <person name="Peter M."/>
            <person name="Riley R."/>
            <person name="Sitrit Y."/>
            <person name="Stielow B."/>
            <person name="Szollosi G."/>
            <person name="Zifcakova L."/>
            <person name="Stursova M."/>
            <person name="Spatafora J.W."/>
            <person name="Tedersoo L."/>
            <person name="Vaario L.-M."/>
            <person name="Yamada A."/>
            <person name="Yan M."/>
            <person name="Wang P."/>
            <person name="Xu J."/>
            <person name="Bruns T."/>
            <person name="Baldrian P."/>
            <person name="Vilgalys R."/>
            <person name="Henrissat B."/>
            <person name="Grigoriev I.V."/>
            <person name="Hibbett D."/>
            <person name="Nagy L.G."/>
            <person name="Martin F.M."/>
        </authorList>
    </citation>
    <scope>NUCLEOTIDE SEQUENCE</scope>
    <source>
        <strain evidence="2">Prilba</strain>
    </source>
</reference>
<organism evidence="2 3">
    <name type="scientific">Russula ochroleuca</name>
    <dbReference type="NCBI Taxonomy" id="152965"/>
    <lineage>
        <taxon>Eukaryota</taxon>
        <taxon>Fungi</taxon>
        <taxon>Dikarya</taxon>
        <taxon>Basidiomycota</taxon>
        <taxon>Agaricomycotina</taxon>
        <taxon>Agaricomycetes</taxon>
        <taxon>Russulales</taxon>
        <taxon>Russulaceae</taxon>
        <taxon>Russula</taxon>
    </lineage>
</organism>
<comment type="similarity">
    <text evidence="1">Belongs to the histidine acid phosphatase family.</text>
</comment>
<dbReference type="CDD" id="cd07061">
    <property type="entry name" value="HP_HAP_like"/>
    <property type="match status" value="1"/>
</dbReference>
<dbReference type="SUPFAM" id="SSF53254">
    <property type="entry name" value="Phosphoglycerate mutase-like"/>
    <property type="match status" value="1"/>
</dbReference>
<dbReference type="EMBL" id="WHVB01000038">
    <property type="protein sequence ID" value="KAF8467056.1"/>
    <property type="molecule type" value="Genomic_DNA"/>
</dbReference>
<dbReference type="GO" id="GO:0016791">
    <property type="term" value="F:phosphatase activity"/>
    <property type="evidence" value="ECO:0007669"/>
    <property type="project" value="TreeGrafter"/>
</dbReference>
<proteinExistence type="inferred from homology"/>
<evidence type="ECO:0000256" key="1">
    <source>
        <dbReference type="ARBA" id="ARBA00005375"/>
    </source>
</evidence>
<dbReference type="InterPro" id="IPR029033">
    <property type="entry name" value="His_PPase_superfam"/>
</dbReference>
<dbReference type="InterPro" id="IPR000560">
    <property type="entry name" value="His_Pase_clade-2"/>
</dbReference>
<sequence>MSTLAQYSPLASAYGVYNSSQTPSTLPWDTYNFCNAPHVNAVHYDLPPNVTSAGGSMLVHVSVIMRHHKRTPDNTAPSERDINPPRGWICSDAAVQLTYDLCGAAIAHDASTPHGHPFASTIWPGSCDVGQLTPGGLVDASQHGKDLWELYHDHLGLVRVVDPNEIWVRTSTEDRTMQVAGAMLAAMDPLVAGLPWPVYTQPASIDSLVPAYACPAANAVREAFQAVPAWTDHLEANASLKAHLDAVFGTAGLDTWASWYDHFFDALTARTCHGHPLPCNNNTCVSENDATSVFAIGDFEYNYIWNAAQNASTYNSLTFGVFFSELADALAASIFTHSLALYVGHDGTLVRLLAGLGATQLRWPSFGSEVVLEVWEEALGGTRFVRVFHEGTVLRGMEWVRLDKFIQRLRALVPVQLFERCMGT</sequence>
<dbReference type="Proteomes" id="UP000759537">
    <property type="component" value="Unassembled WGS sequence"/>
</dbReference>